<name>A0A9P8IDH6_9PEZI</name>
<dbReference type="AlphaFoldDB" id="A0A9P8IDH6"/>
<evidence type="ECO:0000256" key="1">
    <source>
        <dbReference type="SAM" id="Phobius"/>
    </source>
</evidence>
<organism evidence="2 3">
    <name type="scientific">Glutinoglossum americanum</name>
    <dbReference type="NCBI Taxonomy" id="1670608"/>
    <lineage>
        <taxon>Eukaryota</taxon>
        <taxon>Fungi</taxon>
        <taxon>Dikarya</taxon>
        <taxon>Ascomycota</taxon>
        <taxon>Pezizomycotina</taxon>
        <taxon>Geoglossomycetes</taxon>
        <taxon>Geoglossales</taxon>
        <taxon>Geoglossaceae</taxon>
        <taxon>Glutinoglossum</taxon>
    </lineage>
</organism>
<sequence length="117" mass="12677">MAPPAVLDAPKTAKLHSAAAAGSSSSSSSSLLSTLAYPLLTLALAFRHLHNLLLSLVLRPVLAAALALLHGAWRRTEKFRDRCFYDFIVLLVNPNAVALVLFWPGWIVVGVAWWVFG</sequence>
<dbReference type="Proteomes" id="UP000698800">
    <property type="component" value="Unassembled WGS sequence"/>
</dbReference>
<proteinExistence type="predicted"/>
<feature type="transmembrane region" description="Helical" evidence="1">
    <location>
        <begin position="52"/>
        <end position="72"/>
    </location>
</feature>
<accession>A0A9P8IDH6</accession>
<keyword evidence="1" id="KW-1133">Transmembrane helix</keyword>
<dbReference type="EMBL" id="JAGHQL010000002">
    <property type="protein sequence ID" value="KAH0547664.1"/>
    <property type="molecule type" value="Genomic_DNA"/>
</dbReference>
<keyword evidence="1" id="KW-0812">Transmembrane</keyword>
<feature type="transmembrane region" description="Helical" evidence="1">
    <location>
        <begin position="84"/>
        <end position="116"/>
    </location>
</feature>
<comment type="caution">
    <text evidence="2">The sequence shown here is derived from an EMBL/GenBank/DDBJ whole genome shotgun (WGS) entry which is preliminary data.</text>
</comment>
<evidence type="ECO:0000313" key="3">
    <source>
        <dbReference type="Proteomes" id="UP000698800"/>
    </source>
</evidence>
<protein>
    <submittedName>
        <fullName evidence="2">Uncharacterized protein</fullName>
    </submittedName>
</protein>
<gene>
    <name evidence="2" type="ORF">FGG08_000153</name>
</gene>
<evidence type="ECO:0000313" key="2">
    <source>
        <dbReference type="EMBL" id="KAH0547664.1"/>
    </source>
</evidence>
<reference evidence="2" key="1">
    <citation type="submission" date="2021-03" db="EMBL/GenBank/DDBJ databases">
        <title>Comparative genomics and phylogenomic investigation of the class Geoglossomycetes provide insights into ecological specialization and systematics.</title>
        <authorList>
            <person name="Melie T."/>
            <person name="Pirro S."/>
            <person name="Miller A.N."/>
            <person name="Quandt A."/>
        </authorList>
    </citation>
    <scope>NUCLEOTIDE SEQUENCE</scope>
    <source>
        <strain evidence="2">GBOQ0MN5Z8</strain>
    </source>
</reference>
<keyword evidence="1" id="KW-0472">Membrane</keyword>
<keyword evidence="3" id="KW-1185">Reference proteome</keyword>